<protein>
    <submittedName>
        <fullName evidence="5">Uncharacterized protein</fullName>
    </submittedName>
</protein>
<evidence type="ECO:0000256" key="4">
    <source>
        <dbReference type="SAM" id="MobiDB-lite"/>
    </source>
</evidence>
<keyword evidence="3" id="KW-0539">Nucleus</keyword>
<dbReference type="OrthoDB" id="10260285at2759"/>
<proteinExistence type="inferred from homology"/>
<accession>A0A1E4TZ15</accession>
<feature type="compositionally biased region" description="Acidic residues" evidence="4">
    <location>
        <begin position="418"/>
        <end position="436"/>
    </location>
</feature>
<evidence type="ECO:0000256" key="1">
    <source>
        <dbReference type="ARBA" id="ARBA00004123"/>
    </source>
</evidence>
<dbReference type="GO" id="GO:0000993">
    <property type="term" value="F:RNA polymerase II complex binding"/>
    <property type="evidence" value="ECO:0007669"/>
    <property type="project" value="TreeGrafter"/>
</dbReference>
<feature type="compositionally biased region" description="Basic and acidic residues" evidence="4">
    <location>
        <begin position="407"/>
        <end position="416"/>
    </location>
</feature>
<comment type="subcellular location">
    <subcellularLocation>
        <location evidence="1">Nucleus</location>
    </subcellularLocation>
</comment>
<name>A0A1E4TZ15_PACTA</name>
<dbReference type="InterPro" id="IPR007133">
    <property type="entry name" value="RNA_pol_II-assoc_Paf1"/>
</dbReference>
<evidence type="ECO:0000313" key="6">
    <source>
        <dbReference type="Proteomes" id="UP000094236"/>
    </source>
</evidence>
<organism evidence="5 6">
    <name type="scientific">Pachysolen tannophilus NRRL Y-2460</name>
    <dbReference type="NCBI Taxonomy" id="669874"/>
    <lineage>
        <taxon>Eukaryota</taxon>
        <taxon>Fungi</taxon>
        <taxon>Dikarya</taxon>
        <taxon>Ascomycota</taxon>
        <taxon>Saccharomycotina</taxon>
        <taxon>Pichiomycetes</taxon>
        <taxon>Pachysolenaceae</taxon>
        <taxon>Pachysolen</taxon>
    </lineage>
</organism>
<dbReference type="PANTHER" id="PTHR23188:SF12">
    <property type="entry name" value="RNA POLYMERASE II-ASSOCIATED FACTOR 1 HOMOLOG"/>
    <property type="match status" value="1"/>
</dbReference>
<dbReference type="GO" id="GO:0006368">
    <property type="term" value="P:transcription elongation by RNA polymerase II"/>
    <property type="evidence" value="ECO:0007669"/>
    <property type="project" value="InterPro"/>
</dbReference>
<dbReference type="EMBL" id="KV454012">
    <property type="protein sequence ID" value="ODV96918.1"/>
    <property type="molecule type" value="Genomic_DNA"/>
</dbReference>
<dbReference type="GO" id="GO:0016593">
    <property type="term" value="C:Cdc73/Paf1 complex"/>
    <property type="evidence" value="ECO:0007669"/>
    <property type="project" value="InterPro"/>
</dbReference>
<reference evidence="6" key="1">
    <citation type="submission" date="2016-05" db="EMBL/GenBank/DDBJ databases">
        <title>Comparative genomics of biotechnologically important yeasts.</title>
        <authorList>
            <consortium name="DOE Joint Genome Institute"/>
            <person name="Riley R."/>
            <person name="Haridas S."/>
            <person name="Wolfe K.H."/>
            <person name="Lopes M.R."/>
            <person name="Hittinger C.T."/>
            <person name="Goker M."/>
            <person name="Salamov A."/>
            <person name="Wisecaver J."/>
            <person name="Long T.M."/>
            <person name="Aerts A.L."/>
            <person name="Barry K."/>
            <person name="Choi C."/>
            <person name="Clum A."/>
            <person name="Coughlan A.Y."/>
            <person name="Deshpande S."/>
            <person name="Douglass A.P."/>
            <person name="Hanson S.J."/>
            <person name="Klenk H.-P."/>
            <person name="Labutti K."/>
            <person name="Lapidus A."/>
            <person name="Lindquist E."/>
            <person name="Lipzen A."/>
            <person name="Meier-Kolthoff J.P."/>
            <person name="Ohm R.A."/>
            <person name="Otillar R.P."/>
            <person name="Pangilinan J."/>
            <person name="Peng Y."/>
            <person name="Rokas A."/>
            <person name="Rosa C.A."/>
            <person name="Scheuner C."/>
            <person name="Sibirny A.A."/>
            <person name="Slot J.C."/>
            <person name="Stielow J.B."/>
            <person name="Sun H."/>
            <person name="Kurtzman C.P."/>
            <person name="Blackwell M."/>
            <person name="Grigoriev I.V."/>
            <person name="Jeffries T.W."/>
        </authorList>
    </citation>
    <scope>NUCLEOTIDE SEQUENCE [LARGE SCALE GENOMIC DNA]</scope>
    <source>
        <strain evidence="6">NRRL Y-2460</strain>
    </source>
</reference>
<dbReference type="STRING" id="669874.A0A1E4TZ15"/>
<evidence type="ECO:0000256" key="2">
    <source>
        <dbReference type="ARBA" id="ARBA00007560"/>
    </source>
</evidence>
<comment type="similarity">
    <text evidence="2">Belongs to the PAF1 family.</text>
</comment>
<evidence type="ECO:0000313" key="5">
    <source>
        <dbReference type="EMBL" id="ODV96918.1"/>
    </source>
</evidence>
<feature type="compositionally biased region" description="Acidic residues" evidence="4">
    <location>
        <begin position="394"/>
        <end position="406"/>
    </location>
</feature>
<evidence type="ECO:0000256" key="3">
    <source>
        <dbReference type="ARBA" id="ARBA00023242"/>
    </source>
</evidence>
<keyword evidence="6" id="KW-1185">Reference proteome</keyword>
<dbReference type="PANTHER" id="PTHR23188">
    <property type="entry name" value="RNA POLYMERASE II-ASSOCIATED FACTOR 1 HOMOLOG"/>
    <property type="match status" value="1"/>
</dbReference>
<dbReference type="AlphaFoldDB" id="A0A1E4TZ15"/>
<dbReference type="GO" id="GO:0003682">
    <property type="term" value="F:chromatin binding"/>
    <property type="evidence" value="ECO:0007669"/>
    <property type="project" value="TreeGrafter"/>
</dbReference>
<dbReference type="Pfam" id="PF03985">
    <property type="entry name" value="Paf1"/>
    <property type="match status" value="1"/>
</dbReference>
<sequence length="458" mass="52579">MSSSQRPKVPATSRQEYICKIRYQNDLPAPPCPPKLLKYVTFDSQGSMDSPSLLSSLFRKENFKNLIPFSEQLGMPIDLLTVPGLIDQNDETKLLGNRTMTLHPDDQLLLLDPSLTKISKKQPAVSFLRRTQYIAEKSSISRDTKRKIGHQNRTLVEEATDPTSQLTAVERTFELAAEYENKSDLSGLVHPKKPHLKAKKVWNFLPDVSMMDQTYLSVKFHGSASLSRELIKNSKKPVDKELIETSVFKPIITESDEWMSYYTTTNSEESKSLKRKLDDTKGNLPIDEPDNTAEKYEFNLLKDYDMNFKRFDKNFEELALNFDNSNTCFFLPVNGKIDLKRRRVNENLKQHIQQNDVNKINLKVREPTTNESIQRDTIRSVFDPINYFVQQEEGSIDEEVEGELEGEGEKNEHQEEVGTVEETDQATKEEEAEDNDQMEKVVNDEALDEEKNLDGPGQ</sequence>
<feature type="region of interest" description="Disordered" evidence="4">
    <location>
        <begin position="392"/>
        <end position="458"/>
    </location>
</feature>
<gene>
    <name evidence="5" type="ORF">PACTADRAFT_65559</name>
</gene>
<feature type="compositionally biased region" description="Basic and acidic residues" evidence="4">
    <location>
        <begin position="437"/>
        <end position="458"/>
    </location>
</feature>
<dbReference type="Proteomes" id="UP000094236">
    <property type="component" value="Unassembled WGS sequence"/>
</dbReference>